<keyword evidence="6 9" id="KW-1133">Transmembrane helix</keyword>
<dbReference type="GO" id="GO:0015920">
    <property type="term" value="P:lipopolysaccharide transport"/>
    <property type="evidence" value="ECO:0007669"/>
    <property type="project" value="TreeGrafter"/>
</dbReference>
<comment type="similarity">
    <text evidence="2">Belongs to the ABC-2 integral membrane protein family.</text>
</comment>
<dbReference type="GO" id="GO:0015774">
    <property type="term" value="P:polysaccharide transport"/>
    <property type="evidence" value="ECO:0007669"/>
    <property type="project" value="UniProtKB-KW"/>
</dbReference>
<dbReference type="PANTHER" id="PTHR30413:SF10">
    <property type="entry name" value="CAPSULE POLYSACCHARIDE EXPORT INNER-MEMBRANE PROTEIN CTRC"/>
    <property type="match status" value="1"/>
</dbReference>
<dbReference type="GO" id="GO:0140359">
    <property type="term" value="F:ABC-type transporter activity"/>
    <property type="evidence" value="ECO:0007669"/>
    <property type="project" value="InterPro"/>
</dbReference>
<evidence type="ECO:0000256" key="6">
    <source>
        <dbReference type="ARBA" id="ARBA00022989"/>
    </source>
</evidence>
<reference evidence="11 12" key="1">
    <citation type="journal article" date="2021" name="Microorganisms">
        <title>Acidisoma silvae sp. nov. and Acidisomacellulosilytica sp. nov., Two Acidophilic Bacteria Isolated from Decaying Wood, Hydrolyzing Cellulose and Producing Poly-3-hydroxybutyrate.</title>
        <authorList>
            <person name="Mieszkin S."/>
            <person name="Pouder E."/>
            <person name="Uroz S."/>
            <person name="Simon-Colin C."/>
            <person name="Alain K."/>
        </authorList>
    </citation>
    <scope>NUCLEOTIDE SEQUENCE [LARGE SCALE GENOMIC DNA]</scope>
    <source>
        <strain evidence="11 12">HW T5.17</strain>
    </source>
</reference>
<feature type="transmembrane region" description="Helical" evidence="9">
    <location>
        <begin position="70"/>
        <end position="90"/>
    </location>
</feature>
<evidence type="ECO:0000256" key="5">
    <source>
        <dbReference type="ARBA" id="ARBA00022692"/>
    </source>
</evidence>
<feature type="domain" description="ABC-2 type transporter transmembrane" evidence="10">
    <location>
        <begin position="52"/>
        <end position="251"/>
    </location>
</feature>
<evidence type="ECO:0000259" key="10">
    <source>
        <dbReference type="Pfam" id="PF01061"/>
    </source>
</evidence>
<gene>
    <name evidence="11" type="ORF">ACELLULO517_24645</name>
</gene>
<dbReference type="GO" id="GO:0005886">
    <property type="term" value="C:plasma membrane"/>
    <property type="evidence" value="ECO:0007669"/>
    <property type="project" value="UniProtKB-SubCell"/>
</dbReference>
<keyword evidence="8 9" id="KW-0472">Membrane</keyword>
<accession>A0A963Z7D1</accession>
<keyword evidence="7" id="KW-0625">Polysaccharide transport</keyword>
<evidence type="ECO:0000256" key="1">
    <source>
        <dbReference type="ARBA" id="ARBA00004651"/>
    </source>
</evidence>
<feature type="transmembrane region" description="Helical" evidence="9">
    <location>
        <begin position="205"/>
        <end position="224"/>
    </location>
</feature>
<keyword evidence="3" id="KW-0813">Transport</keyword>
<dbReference type="AlphaFoldDB" id="A0A963Z7D1"/>
<feature type="transmembrane region" description="Helical" evidence="9">
    <location>
        <begin position="178"/>
        <end position="198"/>
    </location>
</feature>
<evidence type="ECO:0000256" key="9">
    <source>
        <dbReference type="SAM" id="Phobius"/>
    </source>
</evidence>
<protein>
    <submittedName>
        <fullName evidence="11">ABC transporter permease</fullName>
    </submittedName>
</protein>
<name>A0A963Z7D1_9PROT</name>
<dbReference type="RefSeq" id="WP_227310113.1">
    <property type="nucleotide sequence ID" value="NZ_JAESVA010000013.1"/>
</dbReference>
<evidence type="ECO:0000313" key="11">
    <source>
        <dbReference type="EMBL" id="MCB8883460.1"/>
    </source>
</evidence>
<feature type="transmembrane region" description="Helical" evidence="9">
    <location>
        <begin position="262"/>
        <end position="281"/>
    </location>
</feature>
<feature type="transmembrane region" description="Helical" evidence="9">
    <location>
        <begin position="102"/>
        <end position="123"/>
    </location>
</feature>
<keyword evidence="7" id="KW-0762">Sugar transport</keyword>
<proteinExistence type="inferred from homology"/>
<feature type="transmembrane region" description="Helical" evidence="9">
    <location>
        <begin position="144"/>
        <end position="166"/>
    </location>
</feature>
<evidence type="ECO:0000313" key="12">
    <source>
        <dbReference type="Proteomes" id="UP000721844"/>
    </source>
</evidence>
<evidence type="ECO:0000256" key="4">
    <source>
        <dbReference type="ARBA" id="ARBA00022475"/>
    </source>
</evidence>
<sequence length="291" mass="32565">MNAISDPQTLIPAEADQGFAVDLRHGLGLRARNTMAFQDVVRGIGLWRLALMLSWLDIRLRYRGSVLGPFWLTLSTAVMVGALGFVYAYLFKTPIHTYLPFLALSLTLWSFLSSMVSDGSVVFTQAEGMIRSMRVPFSLYIYQLLARNVLIFAHNVIVIVVVFIAFDSPVSWSDFAAIPALVLWLIDGAAVALMLGAVCARFRDIPPIVSSVMQIAFYVSGIMFKPDMLGHRSIYLLYDPFYSIVEVLRAPLLGHLPSQMTYVSALGFSAVLCLLGWFVFLRVRHRIAFWV</sequence>
<keyword evidence="12" id="KW-1185">Reference proteome</keyword>
<dbReference type="Proteomes" id="UP000721844">
    <property type="component" value="Unassembled WGS sequence"/>
</dbReference>
<evidence type="ECO:0000256" key="3">
    <source>
        <dbReference type="ARBA" id="ARBA00022448"/>
    </source>
</evidence>
<keyword evidence="4" id="KW-1003">Cell membrane</keyword>
<evidence type="ECO:0000256" key="2">
    <source>
        <dbReference type="ARBA" id="ARBA00007783"/>
    </source>
</evidence>
<dbReference type="InterPro" id="IPR013525">
    <property type="entry name" value="ABC2_TM"/>
</dbReference>
<keyword evidence="5 9" id="KW-0812">Transmembrane</keyword>
<dbReference type="EMBL" id="JAESVA010000013">
    <property type="protein sequence ID" value="MCB8883460.1"/>
    <property type="molecule type" value="Genomic_DNA"/>
</dbReference>
<dbReference type="Pfam" id="PF01061">
    <property type="entry name" value="ABC2_membrane"/>
    <property type="match status" value="1"/>
</dbReference>
<comment type="caution">
    <text evidence="11">The sequence shown here is derived from an EMBL/GenBank/DDBJ whole genome shotgun (WGS) entry which is preliminary data.</text>
</comment>
<evidence type="ECO:0000256" key="8">
    <source>
        <dbReference type="ARBA" id="ARBA00023136"/>
    </source>
</evidence>
<organism evidence="11 12">
    <name type="scientific">Acidisoma cellulosilyticum</name>
    <dbReference type="NCBI Taxonomy" id="2802395"/>
    <lineage>
        <taxon>Bacteria</taxon>
        <taxon>Pseudomonadati</taxon>
        <taxon>Pseudomonadota</taxon>
        <taxon>Alphaproteobacteria</taxon>
        <taxon>Acetobacterales</taxon>
        <taxon>Acidocellaceae</taxon>
        <taxon>Acidisoma</taxon>
    </lineage>
</organism>
<dbReference type="PANTHER" id="PTHR30413">
    <property type="entry name" value="INNER MEMBRANE TRANSPORT PERMEASE"/>
    <property type="match status" value="1"/>
</dbReference>
<comment type="subcellular location">
    <subcellularLocation>
        <location evidence="1">Cell membrane</location>
        <topology evidence="1">Multi-pass membrane protein</topology>
    </subcellularLocation>
</comment>
<evidence type="ECO:0000256" key="7">
    <source>
        <dbReference type="ARBA" id="ARBA00023047"/>
    </source>
</evidence>